<keyword evidence="11" id="KW-1185">Reference proteome</keyword>
<gene>
    <name evidence="10" type="ORF">EV356DRAFT_444690</name>
</gene>
<dbReference type="OrthoDB" id="6409159at2759"/>
<keyword evidence="5" id="KW-0813">Transport</keyword>
<evidence type="ECO:0000256" key="7">
    <source>
        <dbReference type="ARBA" id="ARBA00023055"/>
    </source>
</evidence>
<evidence type="ECO:0000256" key="4">
    <source>
        <dbReference type="ARBA" id="ARBA00016056"/>
    </source>
</evidence>
<evidence type="ECO:0000256" key="6">
    <source>
        <dbReference type="ARBA" id="ARBA00022729"/>
    </source>
</evidence>
<evidence type="ECO:0000256" key="2">
    <source>
        <dbReference type="ARBA" id="ARBA00006370"/>
    </source>
</evidence>
<comment type="subunit">
    <text evidence="3">Monomer.</text>
</comment>
<evidence type="ECO:0000256" key="5">
    <source>
        <dbReference type="ARBA" id="ARBA00022448"/>
    </source>
</evidence>
<dbReference type="EMBL" id="ML991790">
    <property type="protein sequence ID" value="KAF2235646.1"/>
    <property type="molecule type" value="Genomic_DNA"/>
</dbReference>
<evidence type="ECO:0000259" key="9">
    <source>
        <dbReference type="SMART" id="SM00737"/>
    </source>
</evidence>
<accession>A0A6A6HBZ5</accession>
<feature type="domain" description="MD-2-related lipid-recognition" evidence="9">
    <location>
        <begin position="47"/>
        <end position="165"/>
    </location>
</feature>
<dbReference type="AlphaFoldDB" id="A0A6A6HBZ5"/>
<keyword evidence="7" id="KW-0445">Lipid transport</keyword>
<reference evidence="10" key="1">
    <citation type="journal article" date="2020" name="Stud. Mycol.">
        <title>101 Dothideomycetes genomes: a test case for predicting lifestyles and emergence of pathogens.</title>
        <authorList>
            <person name="Haridas S."/>
            <person name="Albert R."/>
            <person name="Binder M."/>
            <person name="Bloem J."/>
            <person name="Labutti K."/>
            <person name="Salamov A."/>
            <person name="Andreopoulos B."/>
            <person name="Baker S."/>
            <person name="Barry K."/>
            <person name="Bills G."/>
            <person name="Bluhm B."/>
            <person name="Cannon C."/>
            <person name="Castanera R."/>
            <person name="Culley D."/>
            <person name="Daum C."/>
            <person name="Ezra D."/>
            <person name="Gonzalez J."/>
            <person name="Henrissat B."/>
            <person name="Kuo A."/>
            <person name="Liang C."/>
            <person name="Lipzen A."/>
            <person name="Lutzoni F."/>
            <person name="Magnuson J."/>
            <person name="Mondo S."/>
            <person name="Nolan M."/>
            <person name="Ohm R."/>
            <person name="Pangilinan J."/>
            <person name="Park H.-J."/>
            <person name="Ramirez L."/>
            <person name="Alfaro M."/>
            <person name="Sun H."/>
            <person name="Tritt A."/>
            <person name="Yoshinaga Y."/>
            <person name="Zwiers L.-H."/>
            <person name="Turgeon B."/>
            <person name="Goodwin S."/>
            <person name="Spatafora J."/>
            <person name="Crous P."/>
            <person name="Grigoriev I."/>
        </authorList>
    </citation>
    <scope>NUCLEOTIDE SEQUENCE</scope>
    <source>
        <strain evidence="10">Tuck. ex Michener</strain>
    </source>
</reference>
<dbReference type="Pfam" id="PF02221">
    <property type="entry name" value="E1_DerP2_DerF2"/>
    <property type="match status" value="1"/>
</dbReference>
<dbReference type="FunFam" id="2.60.40.770:FF:000004">
    <property type="entry name" value="Phosphatidylglycerol/phosphatidylinositol transfer protein"/>
    <property type="match status" value="1"/>
</dbReference>
<proteinExistence type="inferred from homology"/>
<dbReference type="SUPFAM" id="SSF81296">
    <property type="entry name" value="E set domains"/>
    <property type="match status" value="1"/>
</dbReference>
<evidence type="ECO:0000313" key="10">
    <source>
        <dbReference type="EMBL" id="KAF2235646.1"/>
    </source>
</evidence>
<feature type="signal peptide" evidence="8">
    <location>
        <begin position="1"/>
        <end position="19"/>
    </location>
</feature>
<evidence type="ECO:0000256" key="8">
    <source>
        <dbReference type="SAM" id="SignalP"/>
    </source>
</evidence>
<dbReference type="Proteomes" id="UP000800092">
    <property type="component" value="Unassembled WGS sequence"/>
</dbReference>
<dbReference type="InterPro" id="IPR003172">
    <property type="entry name" value="ML_dom"/>
</dbReference>
<name>A0A6A6HBZ5_VIRVR</name>
<dbReference type="Gene3D" id="2.60.40.770">
    <property type="match status" value="1"/>
</dbReference>
<dbReference type="PANTHER" id="PTHR11306:SF0">
    <property type="entry name" value="PHOSPHATIDYLGLYCEROL_PHOSPHATIDYLINOSITOL TRANSFER PROTEIN"/>
    <property type="match status" value="1"/>
</dbReference>
<dbReference type="SMART" id="SM00737">
    <property type="entry name" value="ML"/>
    <property type="match status" value="1"/>
</dbReference>
<evidence type="ECO:0000256" key="1">
    <source>
        <dbReference type="ARBA" id="ARBA00002053"/>
    </source>
</evidence>
<dbReference type="InterPro" id="IPR039670">
    <property type="entry name" value="NPC2-like"/>
</dbReference>
<protein>
    <recommendedName>
        <fullName evidence="4">Phosphatidylglycerol/phosphatidylinositol transfer protein</fullName>
    </recommendedName>
</protein>
<comment type="function">
    <text evidence="1">Catalyzes the intermembrane transfer of phosphatidylglycerol and phosphatidylinositol.</text>
</comment>
<sequence length="173" mass="18699">MKFATAFFALLSFTSAARASWLDGGNQVTVTDDEDLSVPGDNPLLFCSKADDDILTIKQVDLDPNPPAPGKTLSITAQGTLNEDIEEGAKVHLQVKYGLITLINQEANLCDYVKEVDLSCPLKKGDLELGKQVDLPKQVPPGKYTVLADVFTKDGDKITCLTATVTFHRGDKS</sequence>
<dbReference type="PANTHER" id="PTHR11306">
    <property type="entry name" value="NIEMANN PICK TYPE C2 PROTEIN NPC2-RELATED"/>
    <property type="match status" value="1"/>
</dbReference>
<keyword evidence="6 8" id="KW-0732">Signal</keyword>
<dbReference type="InterPro" id="IPR033917">
    <property type="entry name" value="ML_PG-PI_TP"/>
</dbReference>
<evidence type="ECO:0000313" key="11">
    <source>
        <dbReference type="Proteomes" id="UP000800092"/>
    </source>
</evidence>
<dbReference type="GO" id="GO:0032366">
    <property type="term" value="P:intracellular sterol transport"/>
    <property type="evidence" value="ECO:0007669"/>
    <property type="project" value="InterPro"/>
</dbReference>
<evidence type="ECO:0000256" key="3">
    <source>
        <dbReference type="ARBA" id="ARBA00011245"/>
    </source>
</evidence>
<dbReference type="CDD" id="cd00917">
    <property type="entry name" value="PG-PI_TP"/>
    <property type="match status" value="1"/>
</dbReference>
<comment type="similarity">
    <text evidence="2">Belongs to the NPC2 family.</text>
</comment>
<dbReference type="GO" id="GO:0032934">
    <property type="term" value="F:sterol binding"/>
    <property type="evidence" value="ECO:0007669"/>
    <property type="project" value="InterPro"/>
</dbReference>
<organism evidence="10 11">
    <name type="scientific">Viridothelium virens</name>
    <name type="common">Speckled blister lichen</name>
    <name type="synonym">Trypethelium virens</name>
    <dbReference type="NCBI Taxonomy" id="1048519"/>
    <lineage>
        <taxon>Eukaryota</taxon>
        <taxon>Fungi</taxon>
        <taxon>Dikarya</taxon>
        <taxon>Ascomycota</taxon>
        <taxon>Pezizomycotina</taxon>
        <taxon>Dothideomycetes</taxon>
        <taxon>Dothideomycetes incertae sedis</taxon>
        <taxon>Trypetheliales</taxon>
        <taxon>Trypetheliaceae</taxon>
        <taxon>Viridothelium</taxon>
    </lineage>
</organism>
<dbReference type="InterPro" id="IPR014756">
    <property type="entry name" value="Ig_E-set"/>
</dbReference>
<feature type="chain" id="PRO_5025593190" description="Phosphatidylglycerol/phosphatidylinositol transfer protein" evidence="8">
    <location>
        <begin position="20"/>
        <end position="173"/>
    </location>
</feature>